<gene>
    <name evidence="2" type="primary">ZRANB2_2</name>
    <name evidence="2" type="ORF">OS493_008770</name>
</gene>
<organism evidence="2 3">
    <name type="scientific">Desmophyllum pertusum</name>
    <dbReference type="NCBI Taxonomy" id="174260"/>
    <lineage>
        <taxon>Eukaryota</taxon>
        <taxon>Metazoa</taxon>
        <taxon>Cnidaria</taxon>
        <taxon>Anthozoa</taxon>
        <taxon>Hexacorallia</taxon>
        <taxon>Scleractinia</taxon>
        <taxon>Caryophylliina</taxon>
        <taxon>Caryophylliidae</taxon>
        <taxon>Desmophyllum</taxon>
    </lineage>
</organism>
<evidence type="ECO:0000313" key="2">
    <source>
        <dbReference type="EMBL" id="KAJ7386620.1"/>
    </source>
</evidence>
<dbReference type="OrthoDB" id="1878647at2759"/>
<feature type="region of interest" description="Disordered" evidence="1">
    <location>
        <begin position="1"/>
        <end position="136"/>
    </location>
</feature>
<evidence type="ECO:0000313" key="3">
    <source>
        <dbReference type="Proteomes" id="UP001163046"/>
    </source>
</evidence>
<feature type="compositionally biased region" description="Acidic residues" evidence="1">
    <location>
        <begin position="55"/>
        <end position="71"/>
    </location>
</feature>
<accession>A0A9W9ZSB8</accession>
<evidence type="ECO:0000256" key="1">
    <source>
        <dbReference type="SAM" id="MobiDB-lite"/>
    </source>
</evidence>
<sequence>MTRYGGGYNERDGVEYVEREASDDEFDEFGRRRKPKQGSNPTVAEQKAPNKEPDNDKEDDDDDDDDDEEGGDLSKYNLDDEDEDDDEDGDLSKYNLDDSDSENKDKGPVNSSPLSAPPILLNSAAQDQNPVLHPPRKNDAVAVVVHLLRHRQGREAALHAPIQEVPLPFQISLPLKSNLDR</sequence>
<feature type="compositionally biased region" description="Basic and acidic residues" evidence="1">
    <location>
        <begin position="9"/>
        <end position="20"/>
    </location>
</feature>
<dbReference type="AlphaFoldDB" id="A0A9W9ZSB8"/>
<keyword evidence="3" id="KW-1185">Reference proteome</keyword>
<feature type="compositionally biased region" description="Acidic residues" evidence="1">
    <location>
        <begin position="79"/>
        <end position="89"/>
    </location>
</feature>
<dbReference type="Proteomes" id="UP001163046">
    <property type="component" value="Unassembled WGS sequence"/>
</dbReference>
<name>A0A9W9ZSB8_9CNID</name>
<reference evidence="2" key="1">
    <citation type="submission" date="2023-01" db="EMBL/GenBank/DDBJ databases">
        <title>Genome assembly of the deep-sea coral Lophelia pertusa.</title>
        <authorList>
            <person name="Herrera S."/>
            <person name="Cordes E."/>
        </authorList>
    </citation>
    <scope>NUCLEOTIDE SEQUENCE</scope>
    <source>
        <strain evidence="2">USNM1676648</strain>
        <tissue evidence="2">Polyp</tissue>
    </source>
</reference>
<protein>
    <submittedName>
        <fullName evidence="2">Zinc finger Ran-binding domain-containing protein 2</fullName>
    </submittedName>
</protein>
<comment type="caution">
    <text evidence="2">The sequence shown here is derived from an EMBL/GenBank/DDBJ whole genome shotgun (WGS) entry which is preliminary data.</text>
</comment>
<proteinExistence type="predicted"/>
<dbReference type="EMBL" id="MU825876">
    <property type="protein sequence ID" value="KAJ7386620.1"/>
    <property type="molecule type" value="Genomic_DNA"/>
</dbReference>